<evidence type="ECO:0000256" key="2">
    <source>
        <dbReference type="ARBA" id="ARBA00022475"/>
    </source>
</evidence>
<accession>A0A395M0M2</accession>
<feature type="transmembrane region" description="Helical" evidence="8">
    <location>
        <begin position="20"/>
        <end position="37"/>
    </location>
</feature>
<dbReference type="GO" id="GO:0009103">
    <property type="term" value="P:lipopolysaccharide biosynthetic process"/>
    <property type="evidence" value="ECO:0007669"/>
    <property type="project" value="UniProtKB-ARBA"/>
</dbReference>
<feature type="transmembrane region" description="Helical" evidence="8">
    <location>
        <begin position="403"/>
        <end position="423"/>
    </location>
</feature>
<name>A0A395M0M2_9BACT</name>
<evidence type="ECO:0000256" key="1">
    <source>
        <dbReference type="ARBA" id="ARBA00004651"/>
    </source>
</evidence>
<gene>
    <name evidence="10" type="ORF">D0433_07295</name>
</gene>
<keyword evidence="5 8" id="KW-0812">Transmembrane</keyword>
<evidence type="ECO:0000256" key="3">
    <source>
        <dbReference type="ARBA" id="ARBA00022676"/>
    </source>
</evidence>
<evidence type="ECO:0000256" key="6">
    <source>
        <dbReference type="ARBA" id="ARBA00022989"/>
    </source>
</evidence>
<keyword evidence="4" id="KW-0808">Transferase</keyword>
<feature type="domain" description="Glycosyltransferase RgtA/B/C/D-like" evidence="9">
    <location>
        <begin position="78"/>
        <end position="229"/>
    </location>
</feature>
<evidence type="ECO:0000256" key="8">
    <source>
        <dbReference type="SAM" id="Phobius"/>
    </source>
</evidence>
<keyword evidence="6 8" id="KW-1133">Transmembrane helix</keyword>
<protein>
    <recommendedName>
        <fullName evidence="9">Glycosyltransferase RgtA/B/C/D-like domain-containing protein</fullName>
    </recommendedName>
</protein>
<organism evidence="10 11">
    <name type="scientific">Candidatus Thermochlorobacter aerophilus</name>
    <dbReference type="NCBI Taxonomy" id="1868324"/>
    <lineage>
        <taxon>Bacteria</taxon>
        <taxon>Pseudomonadati</taxon>
        <taxon>Chlorobiota</taxon>
        <taxon>Chlorobiia</taxon>
        <taxon>Chlorobiales</taxon>
        <taxon>Candidatus Thermochlorobacteriaceae</taxon>
        <taxon>Candidatus Thermochlorobacter</taxon>
    </lineage>
</organism>
<dbReference type="GO" id="GO:0005886">
    <property type="term" value="C:plasma membrane"/>
    <property type="evidence" value="ECO:0007669"/>
    <property type="project" value="UniProtKB-SubCell"/>
</dbReference>
<feature type="transmembrane region" description="Helical" evidence="8">
    <location>
        <begin position="177"/>
        <end position="209"/>
    </location>
</feature>
<dbReference type="InterPro" id="IPR038731">
    <property type="entry name" value="RgtA/B/C-like"/>
</dbReference>
<keyword evidence="3" id="KW-0328">Glycosyltransferase</keyword>
<evidence type="ECO:0000259" key="9">
    <source>
        <dbReference type="Pfam" id="PF13231"/>
    </source>
</evidence>
<evidence type="ECO:0000256" key="4">
    <source>
        <dbReference type="ARBA" id="ARBA00022679"/>
    </source>
</evidence>
<dbReference type="PANTHER" id="PTHR33908">
    <property type="entry name" value="MANNOSYLTRANSFERASE YKCB-RELATED"/>
    <property type="match status" value="1"/>
</dbReference>
<dbReference type="PANTHER" id="PTHR33908:SF11">
    <property type="entry name" value="MEMBRANE PROTEIN"/>
    <property type="match status" value="1"/>
</dbReference>
<evidence type="ECO:0000256" key="5">
    <source>
        <dbReference type="ARBA" id="ARBA00022692"/>
    </source>
</evidence>
<feature type="transmembrane region" description="Helical" evidence="8">
    <location>
        <begin position="334"/>
        <end position="355"/>
    </location>
</feature>
<feature type="transmembrane region" description="Helical" evidence="8">
    <location>
        <begin position="310"/>
        <end position="328"/>
    </location>
</feature>
<keyword evidence="2" id="KW-1003">Cell membrane</keyword>
<comment type="caution">
    <text evidence="10">The sequence shown here is derived from an EMBL/GenBank/DDBJ whole genome shotgun (WGS) entry which is preliminary data.</text>
</comment>
<feature type="transmembrane region" description="Helical" evidence="8">
    <location>
        <begin position="430"/>
        <end position="450"/>
    </location>
</feature>
<evidence type="ECO:0000256" key="7">
    <source>
        <dbReference type="ARBA" id="ARBA00023136"/>
    </source>
</evidence>
<feature type="transmembrane region" description="Helical" evidence="8">
    <location>
        <begin position="276"/>
        <end position="298"/>
    </location>
</feature>
<dbReference type="Proteomes" id="UP000266389">
    <property type="component" value="Unassembled WGS sequence"/>
</dbReference>
<dbReference type="EMBL" id="PHFL01000045">
    <property type="protein sequence ID" value="RFM24262.1"/>
    <property type="molecule type" value="Genomic_DNA"/>
</dbReference>
<proteinExistence type="predicted"/>
<feature type="transmembrane region" description="Helical" evidence="8">
    <location>
        <begin position="127"/>
        <end position="145"/>
    </location>
</feature>
<comment type="subcellular location">
    <subcellularLocation>
        <location evidence="1">Cell membrane</location>
        <topology evidence="1">Multi-pass membrane protein</topology>
    </subcellularLocation>
</comment>
<evidence type="ECO:0000313" key="11">
    <source>
        <dbReference type="Proteomes" id="UP000266389"/>
    </source>
</evidence>
<dbReference type="Pfam" id="PF13231">
    <property type="entry name" value="PMT_2"/>
    <property type="match status" value="1"/>
</dbReference>
<feature type="transmembrane region" description="Helical" evidence="8">
    <location>
        <begin position="221"/>
        <end position="242"/>
    </location>
</feature>
<dbReference type="AlphaFoldDB" id="A0A395M0M2"/>
<feature type="transmembrane region" description="Helical" evidence="8">
    <location>
        <begin position="99"/>
        <end position="120"/>
    </location>
</feature>
<dbReference type="GO" id="GO:0016763">
    <property type="term" value="F:pentosyltransferase activity"/>
    <property type="evidence" value="ECO:0007669"/>
    <property type="project" value="TreeGrafter"/>
</dbReference>
<keyword evidence="7 8" id="KW-0472">Membrane</keyword>
<reference evidence="10 11" key="1">
    <citation type="journal article" date="2011" name="ISME J.">
        <title>Community ecology of hot spring cyanobacterial mats: predominant populations and their functional potential.</title>
        <authorList>
            <person name="Klatt C.G."/>
            <person name="Wood J.M."/>
            <person name="Rusch D.B."/>
            <person name="Bateson M.M."/>
            <person name="Hamamura N."/>
            <person name="Heidelberg J.F."/>
            <person name="Grossman A.R."/>
            <person name="Bhaya D."/>
            <person name="Cohan F.M."/>
            <person name="Kuhl M."/>
            <person name="Bryant D.A."/>
            <person name="Ward D.M."/>
        </authorList>
    </citation>
    <scope>NUCLEOTIDE SEQUENCE [LARGE SCALE GENOMIC DNA]</scope>
    <source>
        <strain evidence="10">OS</strain>
    </source>
</reference>
<sequence>MPFGFNTILRTSCSLSLPPLVVYGLLLAVFFCALWQLPSLELQPYDEGYYALRAKAILHFGCWLNQADYAIGGFYSASHPPLHIWLMVLSAKIFGLSEFALRLPSLIMLVLFLLTLVLCASRSSLPCASLCALIVCGFLPLLLWYGRLAHLDSTLIVFSLLQVHFYLRYTDTNRLTFAALAGVMLGGALLSKVLVGMFPALALTLFELYRLLMRYTSLKKATLALAVFYAIGLTVGLSWFVWMCRTHGEYLQQYVELFLTDRIARNQTLSEYRTGVFYYLNVVLTRFPLSTLSVMWLWRFSHQAAFREPYRVLWLLWAALTFLLLSLAQTKLLWYALLFLPPLALITAESLALLLDALQDAPLSRSAQVSLMVLLYASAWSLLQPLHREVLDALLTRDVALIGQWLGLLCGLGGAGVFGLWLLRRMASRAATLLALILAVSTGAALQTVFHGLPFVQLYAGAKIVGDYLQQRAPVQLIHLVSQKRFVEKSFNPQFSYYLNGVDVNAKRWGVQMNYVYLPVSDTLGCVRHYRCRVGALVVVEKTARAGRRLTIELFDEFAPLAEQMNMRAVLDTPNYVVYETSTASADTAQFDLPPSACVKALSAVSATQDSFNAADAQRKCHP</sequence>
<dbReference type="InterPro" id="IPR050297">
    <property type="entry name" value="LipidA_mod_glycosyltrf_83"/>
</dbReference>
<evidence type="ECO:0000313" key="10">
    <source>
        <dbReference type="EMBL" id="RFM24262.1"/>
    </source>
</evidence>